<comment type="caution">
    <text evidence="2">The sequence shown here is derived from an EMBL/GenBank/DDBJ whole genome shotgun (WGS) entry which is preliminary data.</text>
</comment>
<name>A0A251ZX00_9PROT</name>
<proteinExistence type="predicted"/>
<dbReference type="InterPro" id="IPR052585">
    <property type="entry name" value="Lipid_raft_assoc_Zn_ADH"/>
</dbReference>
<dbReference type="PANTHER" id="PTHR43482:SF1">
    <property type="entry name" value="PROTEIN AST1-RELATED"/>
    <property type="match status" value="1"/>
</dbReference>
<dbReference type="InterPro" id="IPR036291">
    <property type="entry name" value="NAD(P)-bd_dom_sf"/>
</dbReference>
<dbReference type="Gene3D" id="3.90.180.10">
    <property type="entry name" value="Medium-chain alcohol dehydrogenases, catalytic domain"/>
    <property type="match status" value="1"/>
</dbReference>
<dbReference type="InterPro" id="IPR013154">
    <property type="entry name" value="ADH-like_N"/>
</dbReference>
<accession>A0A251ZX00</accession>
<feature type="domain" description="Enoyl reductase (ER)" evidence="1">
    <location>
        <begin position="12"/>
        <end position="326"/>
    </location>
</feature>
<evidence type="ECO:0000313" key="3">
    <source>
        <dbReference type="Proteomes" id="UP000194946"/>
    </source>
</evidence>
<protein>
    <submittedName>
        <fullName evidence="2">Alcohol dehydrogenase</fullName>
    </submittedName>
</protein>
<organism evidence="2 3">
    <name type="scientific">Commensalibacter intestini</name>
    <dbReference type="NCBI Taxonomy" id="479936"/>
    <lineage>
        <taxon>Bacteria</taxon>
        <taxon>Pseudomonadati</taxon>
        <taxon>Pseudomonadota</taxon>
        <taxon>Alphaproteobacteria</taxon>
        <taxon>Acetobacterales</taxon>
        <taxon>Acetobacteraceae</taxon>
    </lineage>
</organism>
<dbReference type="EMBL" id="JOPB01000002">
    <property type="protein sequence ID" value="OUI79198.1"/>
    <property type="molecule type" value="Genomic_DNA"/>
</dbReference>
<dbReference type="GO" id="GO:0016491">
    <property type="term" value="F:oxidoreductase activity"/>
    <property type="evidence" value="ECO:0007669"/>
    <property type="project" value="InterPro"/>
</dbReference>
<dbReference type="SUPFAM" id="SSF50129">
    <property type="entry name" value="GroES-like"/>
    <property type="match status" value="1"/>
</dbReference>
<reference evidence="3" key="1">
    <citation type="submission" date="2014-06" db="EMBL/GenBank/DDBJ databases">
        <authorList>
            <person name="Winans N.J."/>
            <person name="Newell P.D."/>
            <person name="Douglas A.E."/>
        </authorList>
    </citation>
    <scope>NUCLEOTIDE SEQUENCE [LARGE SCALE GENOMIC DNA]</scope>
    <source>
        <strain evidence="3">DmL_052</strain>
    </source>
</reference>
<gene>
    <name evidence="2" type="ORF">HK18_04740</name>
</gene>
<dbReference type="SMART" id="SM00829">
    <property type="entry name" value="PKS_ER"/>
    <property type="match status" value="1"/>
</dbReference>
<evidence type="ECO:0000259" key="1">
    <source>
        <dbReference type="SMART" id="SM00829"/>
    </source>
</evidence>
<dbReference type="SUPFAM" id="SSF51735">
    <property type="entry name" value="NAD(P)-binding Rossmann-fold domains"/>
    <property type="match status" value="1"/>
</dbReference>
<sequence>MFIETKAWSWNGSENPLDLVLTSHQIEPLADHQVLIENRAVGLNPVDWKLMSGFGKDWKQGQIPGVDGMGVVVAVGKNMRHIRIGSRYTYHTDLRFHGSYSHHIVVDGRALIAVPDRLSSVSAASFPCPVLTAWQAFQKAPNLAGERVLVSGAGGSVGSILTQLLCNAGAKVYVTASPYHHQNLHQQGVIATFDYHDKKWKSHLQNYLAGQSLYAAYDTVSGKSASNIAPLLGFYGHLICIQDRIEKSPLPAFTSSISLHEIALASTHAFGSDQQWARLVQDGHQLLNQIADRKLSLQPINLVQFEEIPEALSRLKQNNDGTKYVACID</sequence>
<dbReference type="Pfam" id="PF08240">
    <property type="entry name" value="ADH_N"/>
    <property type="match status" value="1"/>
</dbReference>
<keyword evidence="3" id="KW-1185">Reference proteome</keyword>
<dbReference type="Proteomes" id="UP000194946">
    <property type="component" value="Unassembled WGS sequence"/>
</dbReference>
<evidence type="ECO:0000313" key="2">
    <source>
        <dbReference type="EMBL" id="OUI79198.1"/>
    </source>
</evidence>
<dbReference type="InterPro" id="IPR011032">
    <property type="entry name" value="GroES-like_sf"/>
</dbReference>
<dbReference type="PANTHER" id="PTHR43482">
    <property type="entry name" value="PROTEIN AST1-RELATED"/>
    <property type="match status" value="1"/>
</dbReference>
<dbReference type="AlphaFoldDB" id="A0A251ZX00"/>
<dbReference type="Gene3D" id="3.40.50.720">
    <property type="entry name" value="NAD(P)-binding Rossmann-like Domain"/>
    <property type="match status" value="1"/>
</dbReference>
<dbReference type="RefSeq" id="WP_086631924.1">
    <property type="nucleotide sequence ID" value="NZ_JOPB01000002.1"/>
</dbReference>
<dbReference type="InterPro" id="IPR020843">
    <property type="entry name" value="ER"/>
</dbReference>